<accession>A0ABZ0PHY4</accession>
<feature type="domain" description="DUF4189" evidence="1">
    <location>
        <begin position="179"/>
        <end position="284"/>
    </location>
</feature>
<gene>
    <name evidence="2" type="ORF">R9Z33_24500</name>
</gene>
<dbReference type="Pfam" id="PF13827">
    <property type="entry name" value="DUF4189"/>
    <property type="match status" value="1"/>
</dbReference>
<dbReference type="RefSeq" id="WP_318649201.1">
    <property type="nucleotide sequence ID" value="NZ_CP137852.1"/>
</dbReference>
<evidence type="ECO:0000259" key="1">
    <source>
        <dbReference type="Pfam" id="PF13827"/>
    </source>
</evidence>
<keyword evidence="3" id="KW-1185">Reference proteome</keyword>
<evidence type="ECO:0000313" key="2">
    <source>
        <dbReference type="EMBL" id="WPB85235.1"/>
    </source>
</evidence>
<reference evidence="2 3" key="1">
    <citation type="submission" date="2023-11" db="EMBL/GenBank/DDBJ databases">
        <title>Arctic aerobic anoxygenic photoheterotroph Sediminicoccus rosea KRV36 adapts its photosynthesis to long days of polar summer.</title>
        <authorList>
            <person name="Tomasch J."/>
            <person name="Kopejtka K."/>
            <person name="Bily T."/>
            <person name="Gardiner A.T."/>
            <person name="Gardian Z."/>
            <person name="Shivaramu S."/>
            <person name="Koblizek M."/>
            <person name="Engelhardt F."/>
            <person name="Kaftan D."/>
        </authorList>
    </citation>
    <scope>NUCLEOTIDE SEQUENCE [LARGE SCALE GENOMIC DNA]</scope>
    <source>
        <strain evidence="2 3">R-30</strain>
    </source>
</reference>
<dbReference type="InterPro" id="IPR025240">
    <property type="entry name" value="DUF4189"/>
</dbReference>
<dbReference type="Proteomes" id="UP001305521">
    <property type="component" value="Chromosome"/>
</dbReference>
<dbReference type="EMBL" id="CP137852">
    <property type="protein sequence ID" value="WPB85235.1"/>
    <property type="molecule type" value="Genomic_DNA"/>
</dbReference>
<organism evidence="2 3">
    <name type="scientific">Sediminicoccus rosea</name>
    <dbReference type="NCBI Taxonomy" id="1225128"/>
    <lineage>
        <taxon>Bacteria</taxon>
        <taxon>Pseudomonadati</taxon>
        <taxon>Pseudomonadota</taxon>
        <taxon>Alphaproteobacteria</taxon>
        <taxon>Acetobacterales</taxon>
        <taxon>Roseomonadaceae</taxon>
        <taxon>Sediminicoccus</taxon>
    </lineage>
</organism>
<evidence type="ECO:0000313" key="3">
    <source>
        <dbReference type="Proteomes" id="UP001305521"/>
    </source>
</evidence>
<protein>
    <submittedName>
        <fullName evidence="2">DUF4189 domain-containing protein</fullName>
    </submittedName>
</protein>
<sequence>MGLLLMLGGQALAQTGNPTHDALQARSDAERRQALHQAVRSQGDQCNSVILAFHAGMDGQRNAFWDFRCADGAQYRARLPSERFAAVAFLRCGAAAPQPHHGGPCFQAVTGQAAQVAASGAGNEASCRAACGRQPAAGQNQCVQRCLSGQGIEVGQQAAASLPPGTRFGAMYMTDQPVAAYGFANGNTDRLAVNMAAVRICQTLAGQVPCKFHGELVNQCGAIAMAISRHPRALAMTADLSTQVLNLATTGRGATREAAEADAMQACRRAEGPGVQCRIVAGGC</sequence>
<proteinExistence type="predicted"/>
<name>A0ABZ0PHY4_9PROT</name>